<evidence type="ECO:0000313" key="7">
    <source>
        <dbReference type="Proteomes" id="UP001603857"/>
    </source>
</evidence>
<dbReference type="InterPro" id="IPR029063">
    <property type="entry name" value="SAM-dependent_MTases_sf"/>
</dbReference>
<gene>
    <name evidence="6" type="ORF">Fmac_020679</name>
</gene>
<dbReference type="Gene3D" id="3.40.50.150">
    <property type="entry name" value="Vaccinia Virus protein VP39"/>
    <property type="match status" value="1"/>
</dbReference>
<accession>A0ABD1LUN5</accession>
<keyword evidence="2 4" id="KW-0808">Transferase</keyword>
<feature type="domain" description="PABS" evidence="5">
    <location>
        <begin position="120"/>
        <end position="280"/>
    </location>
</feature>
<protein>
    <recommendedName>
        <fullName evidence="5">PABS domain-containing protein</fullName>
    </recommendedName>
</protein>
<feature type="active site" description="Proton acceptor" evidence="4">
    <location>
        <position position="191"/>
    </location>
</feature>
<evidence type="ECO:0000256" key="2">
    <source>
        <dbReference type="ARBA" id="ARBA00022679"/>
    </source>
</evidence>
<dbReference type="InterPro" id="IPR030374">
    <property type="entry name" value="PABS"/>
</dbReference>
<dbReference type="PANTHER" id="PTHR43317:SF10">
    <property type="entry name" value="PABS DOMAIN-CONTAINING PROTEIN"/>
    <property type="match status" value="1"/>
</dbReference>
<evidence type="ECO:0000313" key="6">
    <source>
        <dbReference type="EMBL" id="KAL2327252.1"/>
    </source>
</evidence>
<dbReference type="SUPFAM" id="SSF53335">
    <property type="entry name" value="S-adenosyl-L-methionine-dependent methyltransferases"/>
    <property type="match status" value="1"/>
</dbReference>
<dbReference type="CDD" id="cd02440">
    <property type="entry name" value="AdoMet_MTases"/>
    <property type="match status" value="1"/>
</dbReference>
<evidence type="ECO:0000256" key="1">
    <source>
        <dbReference type="ARBA" id="ARBA00007867"/>
    </source>
</evidence>
<dbReference type="AlphaFoldDB" id="A0ABD1LUN5"/>
<name>A0ABD1LUN5_9FABA</name>
<dbReference type="GO" id="GO:0016740">
    <property type="term" value="F:transferase activity"/>
    <property type="evidence" value="ECO:0007669"/>
    <property type="project" value="UniProtKB-UniRule"/>
</dbReference>
<dbReference type="EMBL" id="JBGMDY010000007">
    <property type="protein sequence ID" value="KAL2327252.1"/>
    <property type="molecule type" value="Genomic_DNA"/>
</dbReference>
<keyword evidence="7" id="KW-1185">Reference proteome</keyword>
<dbReference type="InterPro" id="IPR037163">
    <property type="entry name" value="Spermidine_synt_N_sf"/>
</dbReference>
<comment type="similarity">
    <text evidence="1">Belongs to the spermidine/spermine synthase family.</text>
</comment>
<evidence type="ECO:0000259" key="5">
    <source>
        <dbReference type="PROSITE" id="PS51006"/>
    </source>
</evidence>
<dbReference type="PANTHER" id="PTHR43317">
    <property type="entry name" value="THERMOSPERMINE SYNTHASE ACAULIS5"/>
    <property type="match status" value="1"/>
</dbReference>
<dbReference type="Pfam" id="PF01564">
    <property type="entry name" value="Spermine_synth"/>
    <property type="match status" value="1"/>
</dbReference>
<keyword evidence="3 4" id="KW-0620">Polyamine biosynthesis</keyword>
<evidence type="ECO:0000256" key="4">
    <source>
        <dbReference type="PROSITE-ProRule" id="PRU00354"/>
    </source>
</evidence>
<dbReference type="PROSITE" id="PS51006">
    <property type="entry name" value="PABS_2"/>
    <property type="match status" value="1"/>
</dbReference>
<proteinExistence type="inferred from homology"/>
<reference evidence="6 7" key="1">
    <citation type="submission" date="2024-08" db="EMBL/GenBank/DDBJ databases">
        <title>Insights into the chromosomal genome structure of Flemingia macrophylla.</title>
        <authorList>
            <person name="Ding Y."/>
            <person name="Zhao Y."/>
            <person name="Bi W."/>
            <person name="Wu M."/>
            <person name="Zhao G."/>
            <person name="Gong Y."/>
            <person name="Li W."/>
            <person name="Zhang P."/>
        </authorList>
    </citation>
    <scope>NUCLEOTIDE SEQUENCE [LARGE SCALE GENOMIC DNA]</scope>
    <source>
        <strain evidence="6">DYQJB</strain>
        <tissue evidence="6">Leaf</tissue>
    </source>
</reference>
<dbReference type="GO" id="GO:0006596">
    <property type="term" value="P:polyamine biosynthetic process"/>
    <property type="evidence" value="ECO:0007669"/>
    <property type="project" value="UniProtKB-UniRule"/>
</dbReference>
<dbReference type="Gene3D" id="2.30.140.10">
    <property type="entry name" value="Spermidine synthase, tetramerisation domain"/>
    <property type="match status" value="1"/>
</dbReference>
<sequence>MGNASILLRLRALMIFIHPPPFHENEGYFGHNAGEAGFNFPVQENEENDANFPVQEYEEDEEELGRDNVQEDANNERLWFEQEIDTNVKWSLALDPVTLEVETGFQSLLVVFTQRFGKVGGGGSAAREVLKHRDIEKVIACDFDRVASECIRRNIEANIGVFNDDRLQVVYHLASLVLETSDEKFDVIIGDLPDADKWSFNIYTKFFYENIAKPKLKDGGIFVTQASDDPINLDDEELDRKIGERVRDGLRYLDGPVFVASTILNKTLKNSLMEETRILTIEMMPLELVRKPGVRRCRKD</sequence>
<evidence type="ECO:0000256" key="3">
    <source>
        <dbReference type="ARBA" id="ARBA00023115"/>
    </source>
</evidence>
<organism evidence="6 7">
    <name type="scientific">Flemingia macrophylla</name>
    <dbReference type="NCBI Taxonomy" id="520843"/>
    <lineage>
        <taxon>Eukaryota</taxon>
        <taxon>Viridiplantae</taxon>
        <taxon>Streptophyta</taxon>
        <taxon>Embryophyta</taxon>
        <taxon>Tracheophyta</taxon>
        <taxon>Spermatophyta</taxon>
        <taxon>Magnoliopsida</taxon>
        <taxon>eudicotyledons</taxon>
        <taxon>Gunneridae</taxon>
        <taxon>Pentapetalae</taxon>
        <taxon>rosids</taxon>
        <taxon>fabids</taxon>
        <taxon>Fabales</taxon>
        <taxon>Fabaceae</taxon>
        <taxon>Papilionoideae</taxon>
        <taxon>50 kb inversion clade</taxon>
        <taxon>NPAAA clade</taxon>
        <taxon>indigoferoid/millettioid clade</taxon>
        <taxon>Phaseoleae</taxon>
        <taxon>Flemingia</taxon>
    </lineage>
</organism>
<comment type="caution">
    <text evidence="6">The sequence shown here is derived from an EMBL/GenBank/DDBJ whole genome shotgun (WGS) entry which is preliminary data.</text>
</comment>
<dbReference type="Proteomes" id="UP001603857">
    <property type="component" value="Unassembled WGS sequence"/>
</dbReference>